<proteinExistence type="predicted"/>
<organism evidence="1 2">
    <name type="scientific">Photobacterium sanguinicancri</name>
    <dbReference type="NCBI Taxonomy" id="875932"/>
    <lineage>
        <taxon>Bacteria</taxon>
        <taxon>Pseudomonadati</taxon>
        <taxon>Pseudomonadota</taxon>
        <taxon>Gammaproteobacteria</taxon>
        <taxon>Vibrionales</taxon>
        <taxon>Vibrionaceae</taxon>
        <taxon>Photobacterium</taxon>
    </lineage>
</organism>
<feature type="non-terminal residue" evidence="1">
    <location>
        <position position="140"/>
    </location>
</feature>
<feature type="non-terminal residue" evidence="1">
    <location>
        <position position="1"/>
    </location>
</feature>
<dbReference type="Proteomes" id="UP000215999">
    <property type="component" value="Unassembled WGS sequence"/>
</dbReference>
<evidence type="ECO:0000313" key="2">
    <source>
        <dbReference type="Proteomes" id="UP000215999"/>
    </source>
</evidence>
<accession>A0ABX4FQL9</accession>
<protein>
    <submittedName>
        <fullName evidence="1">Uncharacterized protein</fullName>
    </submittedName>
</protein>
<name>A0ABX4FQL9_9GAMM</name>
<comment type="caution">
    <text evidence="1">The sequence shown here is derived from an EMBL/GenBank/DDBJ whole genome shotgun (WGS) entry which is preliminary data.</text>
</comment>
<dbReference type="EMBL" id="NOIF01000473">
    <property type="protein sequence ID" value="OZS41279.1"/>
    <property type="molecule type" value="Genomic_DNA"/>
</dbReference>
<keyword evidence="2" id="KW-1185">Reference proteome</keyword>
<evidence type="ECO:0000313" key="1">
    <source>
        <dbReference type="EMBL" id="OZS41279.1"/>
    </source>
</evidence>
<reference evidence="1 2" key="1">
    <citation type="journal article" date="2016" name="Antonie Van Leeuwenhoek">
        <title>Photobacterium sanguinicancri sp. nov. isolated from marine animals.</title>
        <authorList>
            <person name="Gomez-Gil B."/>
            <person name="Roque A."/>
            <person name="Rotllant G."/>
            <person name="Romalde J.L."/>
            <person name="Doce A."/>
            <person name="Eggermont M."/>
            <person name="Defoirdt T."/>
        </authorList>
    </citation>
    <scope>NUCLEOTIDE SEQUENCE [LARGE SCALE GENOMIC DNA]</scope>
    <source>
        <strain evidence="1 2">CAIM 1827</strain>
    </source>
</reference>
<gene>
    <name evidence="1" type="ORF">ASV53_24665</name>
</gene>
<sequence length="140" mass="16168">ELNDAKNELEYLKSTKLTSDETVNSIDLLIRQKKNKLDSVIIELNETKSWLLGVSKVREQIEAEIETLSLNEDSRKLFSSFNEICPSTCCSLFKVSSESFGKNLLYLKDQIKDLARTEQVQQLAVERFDLRKKDFEDDLS</sequence>